<gene>
    <name evidence="2" type="ORF">AML91_01825</name>
    <name evidence="3" type="ORF">SAMN05216191_13419</name>
</gene>
<reference evidence="3 5" key="2">
    <citation type="submission" date="2016-10" db="EMBL/GenBank/DDBJ databases">
        <authorList>
            <person name="de Groot N.N."/>
        </authorList>
    </citation>
    <scope>NUCLEOTIDE SEQUENCE [LARGE SCALE GENOMIC DNA]</scope>
    <source>
        <strain evidence="3 5">CGMCC 1.10239</strain>
    </source>
</reference>
<evidence type="ECO:0000313" key="5">
    <source>
        <dbReference type="Proteomes" id="UP000182783"/>
    </source>
</evidence>
<evidence type="ECO:0000313" key="3">
    <source>
        <dbReference type="EMBL" id="SDN26892.1"/>
    </source>
</evidence>
<dbReference type="EMBL" id="FNGM01000034">
    <property type="protein sequence ID" value="SDN26892.1"/>
    <property type="molecule type" value="Genomic_DNA"/>
</dbReference>
<keyword evidence="4" id="KW-1185">Reference proteome</keyword>
<dbReference type="Proteomes" id="UP000070252">
    <property type="component" value="Unassembled WGS sequence"/>
</dbReference>
<dbReference type="Proteomes" id="UP000182783">
    <property type="component" value="Unassembled WGS sequence"/>
</dbReference>
<sequence length="62" mass="7152">MKAAWFNIGLDIVHMDTCGSITAIIKPVRNQVTGEIQRWHQEDYRSPYKRMGKPPDHNNKSA</sequence>
<dbReference type="AlphaFoldDB" id="A0A1G9ZZ46"/>
<reference evidence="2 4" key="1">
    <citation type="submission" date="2015-08" db="EMBL/GenBank/DDBJ databases">
        <title>Genome of Paenibacillus jilunlii.</title>
        <authorList>
            <person name="Sant'Anna F.H."/>
            <person name="Ambrosini A."/>
            <person name="Souza R."/>
            <person name="Bach E."/>
            <person name="Fernandes G."/>
            <person name="Balsanelli E."/>
            <person name="Baura V.A."/>
            <person name="Pedrosa F.O."/>
            <person name="Souza E.M."/>
            <person name="Passaglia L."/>
        </authorList>
    </citation>
    <scope>NUCLEOTIDE SEQUENCE [LARGE SCALE GENOMIC DNA]</scope>
    <source>
        <strain evidence="2 4">DSM 23019</strain>
    </source>
</reference>
<organism evidence="3 5">
    <name type="scientific">Paenibacillus jilunlii</name>
    <dbReference type="NCBI Taxonomy" id="682956"/>
    <lineage>
        <taxon>Bacteria</taxon>
        <taxon>Bacillati</taxon>
        <taxon>Bacillota</taxon>
        <taxon>Bacilli</taxon>
        <taxon>Bacillales</taxon>
        <taxon>Paenibacillaceae</taxon>
        <taxon>Paenibacillus</taxon>
    </lineage>
</organism>
<feature type="compositionally biased region" description="Basic and acidic residues" evidence="1">
    <location>
        <begin position="53"/>
        <end position="62"/>
    </location>
</feature>
<evidence type="ECO:0000256" key="1">
    <source>
        <dbReference type="SAM" id="MobiDB-lite"/>
    </source>
</evidence>
<feature type="region of interest" description="Disordered" evidence="1">
    <location>
        <begin position="41"/>
        <end position="62"/>
    </location>
</feature>
<protein>
    <submittedName>
        <fullName evidence="3">Uncharacterized protein</fullName>
    </submittedName>
</protein>
<proteinExistence type="predicted"/>
<dbReference type="RefSeq" id="WP_062519433.1">
    <property type="nucleotide sequence ID" value="NZ_CP048429.1"/>
</dbReference>
<evidence type="ECO:0000313" key="4">
    <source>
        <dbReference type="Proteomes" id="UP000070252"/>
    </source>
</evidence>
<name>A0A1G9ZZ46_9BACL</name>
<accession>A0A1G9ZZ46</accession>
<dbReference type="EMBL" id="LIPY01000082">
    <property type="protein sequence ID" value="KWX79932.1"/>
    <property type="molecule type" value="Genomic_DNA"/>
</dbReference>
<evidence type="ECO:0000313" key="2">
    <source>
        <dbReference type="EMBL" id="KWX79932.1"/>
    </source>
</evidence>